<evidence type="ECO:0000313" key="2">
    <source>
        <dbReference type="EMBL" id="CAR57470.1"/>
    </source>
</evidence>
<keyword evidence="3" id="KW-1185">Reference proteome</keyword>
<feature type="compositionally biased region" description="Basic and acidic residues" evidence="1">
    <location>
        <begin position="82"/>
        <end position="91"/>
    </location>
</feature>
<dbReference type="AlphaFoldDB" id="B4ENT8"/>
<evidence type="ECO:0000313" key="3">
    <source>
        <dbReference type="Proteomes" id="UP000001035"/>
    </source>
</evidence>
<dbReference type="HOGENOM" id="CLU_2166195_0_0_4"/>
<protein>
    <submittedName>
        <fullName evidence="2">Hypothetical phage protein</fullName>
    </submittedName>
</protein>
<evidence type="ECO:0000256" key="1">
    <source>
        <dbReference type="SAM" id="MobiDB-lite"/>
    </source>
</evidence>
<dbReference type="Proteomes" id="UP000001035">
    <property type="component" value="Chromosome 3"/>
</dbReference>
<accession>B4ENT8</accession>
<gene>
    <name evidence="2" type="primary">BcepMu15</name>
    <name evidence="2" type="ORF">BCAS0540a</name>
</gene>
<proteinExistence type="predicted"/>
<dbReference type="KEGG" id="bcj:BCAS0540a"/>
<reference evidence="2 3" key="1">
    <citation type="journal article" date="2009" name="J. Bacteriol.">
        <title>The genome of Burkholderia cenocepacia J2315, an epidemic pathogen of cystic fibrosis patients.</title>
        <authorList>
            <person name="Holden M.T."/>
            <person name="Seth-Smith H.M."/>
            <person name="Crossman L.C."/>
            <person name="Sebaihia M."/>
            <person name="Bentley S.D."/>
            <person name="Cerdeno-Tarraga A.M."/>
            <person name="Thomson N.R."/>
            <person name="Bason N."/>
            <person name="Quail M.A."/>
            <person name="Sharp S."/>
            <person name="Cherevach I."/>
            <person name="Churcher C."/>
            <person name="Goodhead I."/>
            <person name="Hauser H."/>
            <person name="Holroyd N."/>
            <person name="Mungall K."/>
            <person name="Scott P."/>
            <person name="Walker D."/>
            <person name="White B."/>
            <person name="Rose H."/>
            <person name="Iversen P."/>
            <person name="Mil-Homens D."/>
            <person name="Rocha E.P."/>
            <person name="Fialho A.M."/>
            <person name="Baldwin A."/>
            <person name="Dowson C."/>
            <person name="Barrell B.G."/>
            <person name="Govan J.R."/>
            <person name="Vandamme P."/>
            <person name="Hart C.A."/>
            <person name="Mahenthiralingam E."/>
            <person name="Parkhill J."/>
        </authorList>
    </citation>
    <scope>NUCLEOTIDE SEQUENCE [LARGE SCALE GENOMIC DNA]</scope>
    <source>
        <strain evidence="3">ATCC BAA-245 / DSM 16553 / LMG 16656 / NCTC 13227 / J2315 / CF5610</strain>
    </source>
</reference>
<feature type="region of interest" description="Disordered" evidence="1">
    <location>
        <begin position="61"/>
        <end position="110"/>
    </location>
</feature>
<sequence>MCPRPGARNRRQAGAQGWRNLRRPGKSARIASTPRRSVKDLMRCNCFGHHVDSPVIGETSLRQASAPSAGQLRRPVPVSDRAVGDEQRRNDAAPAKSVRRRRSPVPPGGR</sequence>
<organism evidence="2 3">
    <name type="scientific">Burkholderia cenocepacia (strain ATCC BAA-245 / DSM 16553 / LMG 16656 / NCTC 13227 / J2315 / CF5610)</name>
    <name type="common">Burkholderia cepacia (strain J2315)</name>
    <dbReference type="NCBI Taxonomy" id="216591"/>
    <lineage>
        <taxon>Bacteria</taxon>
        <taxon>Pseudomonadati</taxon>
        <taxon>Pseudomonadota</taxon>
        <taxon>Betaproteobacteria</taxon>
        <taxon>Burkholderiales</taxon>
        <taxon>Burkholderiaceae</taxon>
        <taxon>Burkholderia</taxon>
        <taxon>Burkholderia cepacia complex</taxon>
    </lineage>
</organism>
<feature type="region of interest" description="Disordered" evidence="1">
    <location>
        <begin position="1"/>
        <end position="36"/>
    </location>
</feature>
<dbReference type="EMBL" id="AM747722">
    <property type="protein sequence ID" value="CAR57470.1"/>
    <property type="molecule type" value="Genomic_DNA"/>
</dbReference>
<name>B4ENT8_BURCJ</name>